<keyword evidence="2" id="KW-0479">Metal-binding</keyword>
<dbReference type="Gene3D" id="2.60.40.420">
    <property type="entry name" value="Cupredoxins - blue copper proteins"/>
    <property type="match status" value="3"/>
</dbReference>
<keyword evidence="12" id="KW-1185">Reference proteome</keyword>
<dbReference type="InterPro" id="IPR045087">
    <property type="entry name" value="Cu-oxidase_fam"/>
</dbReference>
<dbReference type="Pfam" id="PF00394">
    <property type="entry name" value="Cu-oxidase"/>
    <property type="match status" value="1"/>
</dbReference>
<evidence type="ECO:0000313" key="12">
    <source>
        <dbReference type="Proteomes" id="UP000054383"/>
    </source>
</evidence>
<dbReference type="CDD" id="cd13850">
    <property type="entry name" value="CuRO_1_Abr2_like"/>
    <property type="match status" value="1"/>
</dbReference>
<evidence type="ECO:0000256" key="2">
    <source>
        <dbReference type="ARBA" id="ARBA00022723"/>
    </source>
</evidence>
<keyword evidence="5" id="KW-0186">Copper</keyword>
<dbReference type="InterPro" id="IPR002355">
    <property type="entry name" value="Cu_oxidase_Cu_BS"/>
</dbReference>
<feature type="domain" description="Plastocyanin-like" evidence="10">
    <location>
        <begin position="24"/>
        <end position="137"/>
    </location>
</feature>
<sequence>MLTLLLVGLVVLAQAKDVLFEITLTWDTSSPDGYAREAILVNDSIPGPPLYVDQGDQIYFIVWNLMPFNTTIHFHGIEQINTPWSDGVPGLAQRPIQPGAGFLYEWNANEYGSYFYHCHAQGHIDDGCYGAIHVQASEEVPRPFGLITNDSQEMAAISQAEKISSPIILSDWTHLTSTQRWKGEEAAGRESYCTNSILINGKGSAVCLNQTVINSSMTSNMWTVTGGIPYTDMACLPPQLAVGQGYFPYNLSAAPQGLWFGCQASTGSAEVLNVDAKTQYVSYDVISAAGTSTFIFSIDEHPVWVYAVDGRYVTPTLVDAFTISNGQRFSILVRLDRPAALYNIRTVVNGLNQIMEGTSYLSYTGKSTLYSSSQPYITLNGTALTSETVFWEEAAAIPFPPVAPSLTSDETYILSIARYKASYNWTLGSTQYPTFQVEGEEPLLFNLNAQSSSSPWEIRTQNGSWVDLVILAEGVASPHPIHKHSNKYFVIGQGTGPWNYSSVADAIAAQPSSFNLVNPPMRDTYSTPRAAGAGSWLVLRYQVVNPGAFLLHCHVQSHLDGGMAINLLDGINKWPAVPDSYLHSNGF</sequence>
<dbReference type="InterPro" id="IPR001117">
    <property type="entry name" value="Cu-oxidase_2nd"/>
</dbReference>
<keyword evidence="3 7" id="KW-0732">Signal</keyword>
<name>A0A0U1LVJ1_TALIS</name>
<dbReference type="PANTHER" id="PTHR11709">
    <property type="entry name" value="MULTI-COPPER OXIDASE"/>
    <property type="match status" value="1"/>
</dbReference>
<dbReference type="GO" id="GO:0005507">
    <property type="term" value="F:copper ion binding"/>
    <property type="evidence" value="ECO:0007669"/>
    <property type="project" value="InterPro"/>
</dbReference>
<comment type="similarity">
    <text evidence="1">Belongs to the multicopper oxidase family.</text>
</comment>
<dbReference type="OrthoDB" id="2121828at2759"/>
<dbReference type="AlphaFoldDB" id="A0A0U1LVJ1"/>
<dbReference type="InterPro" id="IPR011706">
    <property type="entry name" value="Cu-oxidase_C"/>
</dbReference>
<evidence type="ECO:0000259" key="10">
    <source>
        <dbReference type="Pfam" id="PF07732"/>
    </source>
</evidence>
<feature type="chain" id="PRO_5012813956" description="Laccase-1" evidence="7">
    <location>
        <begin position="16"/>
        <end position="587"/>
    </location>
</feature>
<dbReference type="CDD" id="cd13876">
    <property type="entry name" value="CuRO_2_Abr2_like"/>
    <property type="match status" value="1"/>
</dbReference>
<evidence type="ECO:0000256" key="5">
    <source>
        <dbReference type="ARBA" id="ARBA00023008"/>
    </source>
</evidence>
<dbReference type="Proteomes" id="UP000054383">
    <property type="component" value="Unassembled WGS sequence"/>
</dbReference>
<evidence type="ECO:0000256" key="1">
    <source>
        <dbReference type="ARBA" id="ARBA00010609"/>
    </source>
</evidence>
<evidence type="ECO:0000256" key="7">
    <source>
        <dbReference type="SAM" id="SignalP"/>
    </source>
</evidence>
<evidence type="ECO:0000313" key="11">
    <source>
        <dbReference type="EMBL" id="CRG86681.1"/>
    </source>
</evidence>
<dbReference type="FunFam" id="2.60.40.420:FF:000036">
    <property type="entry name" value="L-ascorbate oxidase"/>
    <property type="match status" value="1"/>
</dbReference>
<gene>
    <name evidence="11" type="ORF">PISL3812_03691</name>
</gene>
<dbReference type="GO" id="GO:0016491">
    <property type="term" value="F:oxidoreductase activity"/>
    <property type="evidence" value="ECO:0007669"/>
    <property type="project" value="UniProtKB-KW"/>
</dbReference>
<dbReference type="PANTHER" id="PTHR11709:SF488">
    <property type="entry name" value="LACCASE-RELATED"/>
    <property type="match status" value="1"/>
</dbReference>
<accession>A0A0U1LVJ1</accession>
<evidence type="ECO:0000259" key="9">
    <source>
        <dbReference type="Pfam" id="PF07731"/>
    </source>
</evidence>
<dbReference type="PROSITE" id="PS00080">
    <property type="entry name" value="MULTICOPPER_OXIDASE2"/>
    <property type="match status" value="1"/>
</dbReference>
<dbReference type="Pfam" id="PF07732">
    <property type="entry name" value="Cu-oxidase_3"/>
    <property type="match status" value="1"/>
</dbReference>
<protein>
    <recommendedName>
        <fullName evidence="13">Laccase-1</fullName>
    </recommendedName>
</protein>
<dbReference type="InterPro" id="IPR008972">
    <property type="entry name" value="Cupredoxin"/>
</dbReference>
<proteinExistence type="inferred from homology"/>
<feature type="domain" description="Plastocyanin-like" evidence="9">
    <location>
        <begin position="454"/>
        <end position="569"/>
    </location>
</feature>
<evidence type="ECO:0000256" key="3">
    <source>
        <dbReference type="ARBA" id="ARBA00022729"/>
    </source>
</evidence>
<evidence type="ECO:0000256" key="4">
    <source>
        <dbReference type="ARBA" id="ARBA00023002"/>
    </source>
</evidence>
<keyword evidence="6" id="KW-0325">Glycoprotein</keyword>
<feature type="domain" description="Plastocyanin-like" evidence="8">
    <location>
        <begin position="166"/>
        <end position="363"/>
    </location>
</feature>
<dbReference type="SUPFAM" id="SSF49503">
    <property type="entry name" value="Cupredoxins"/>
    <property type="match status" value="3"/>
</dbReference>
<organism evidence="11 12">
    <name type="scientific">Talaromyces islandicus</name>
    <name type="common">Penicillium islandicum</name>
    <dbReference type="NCBI Taxonomy" id="28573"/>
    <lineage>
        <taxon>Eukaryota</taxon>
        <taxon>Fungi</taxon>
        <taxon>Dikarya</taxon>
        <taxon>Ascomycota</taxon>
        <taxon>Pezizomycotina</taxon>
        <taxon>Eurotiomycetes</taxon>
        <taxon>Eurotiomycetidae</taxon>
        <taxon>Eurotiales</taxon>
        <taxon>Trichocomaceae</taxon>
        <taxon>Talaromyces</taxon>
        <taxon>Talaromyces sect. Islandici</taxon>
    </lineage>
</organism>
<dbReference type="PROSITE" id="PS00079">
    <property type="entry name" value="MULTICOPPER_OXIDASE1"/>
    <property type="match status" value="1"/>
</dbReference>
<evidence type="ECO:0000256" key="6">
    <source>
        <dbReference type="ARBA" id="ARBA00023180"/>
    </source>
</evidence>
<dbReference type="InterPro" id="IPR033138">
    <property type="entry name" value="Cu_oxidase_CS"/>
</dbReference>
<dbReference type="Pfam" id="PF07731">
    <property type="entry name" value="Cu-oxidase_2"/>
    <property type="match status" value="1"/>
</dbReference>
<evidence type="ECO:0008006" key="13">
    <source>
        <dbReference type="Google" id="ProtNLM"/>
    </source>
</evidence>
<reference evidence="11 12" key="1">
    <citation type="submission" date="2015-04" db="EMBL/GenBank/DDBJ databases">
        <authorList>
            <person name="Syromyatnikov M.Y."/>
            <person name="Popov V.N."/>
        </authorList>
    </citation>
    <scope>NUCLEOTIDE SEQUENCE [LARGE SCALE GENOMIC DNA]</scope>
    <source>
        <strain evidence="11">WF-38-12</strain>
    </source>
</reference>
<evidence type="ECO:0000259" key="8">
    <source>
        <dbReference type="Pfam" id="PF00394"/>
    </source>
</evidence>
<dbReference type="InterPro" id="IPR011707">
    <property type="entry name" value="Cu-oxidase-like_N"/>
</dbReference>
<dbReference type="OMA" id="TDMGCLP"/>
<dbReference type="EMBL" id="CVMT01000002">
    <property type="protein sequence ID" value="CRG86681.1"/>
    <property type="molecule type" value="Genomic_DNA"/>
</dbReference>
<keyword evidence="4" id="KW-0560">Oxidoreductase</keyword>
<dbReference type="CDD" id="cd13898">
    <property type="entry name" value="CuRO_3_Abr2_like"/>
    <property type="match status" value="1"/>
</dbReference>
<feature type="signal peptide" evidence="7">
    <location>
        <begin position="1"/>
        <end position="15"/>
    </location>
</feature>
<dbReference type="STRING" id="28573.A0A0U1LVJ1"/>